<accession>A0ABR2FD04</accession>
<name>A0ABR2FD04_9ROSI</name>
<sequence length="74" mass="8124">METLVSRTPKVDGNSLTKGATMAVQHNGICKRDADRGGYSWVAQPGTQPALTAKKNEARARQRLTPNEGERWSK</sequence>
<feature type="region of interest" description="Disordered" evidence="1">
    <location>
        <begin position="41"/>
        <end position="74"/>
    </location>
</feature>
<dbReference type="Proteomes" id="UP001472677">
    <property type="component" value="Unassembled WGS sequence"/>
</dbReference>
<protein>
    <submittedName>
        <fullName evidence="2">Uncharacterized protein</fullName>
    </submittedName>
</protein>
<comment type="caution">
    <text evidence="2">The sequence shown here is derived from an EMBL/GenBank/DDBJ whole genome shotgun (WGS) entry which is preliminary data.</text>
</comment>
<evidence type="ECO:0000313" key="2">
    <source>
        <dbReference type="EMBL" id="KAK8578785.1"/>
    </source>
</evidence>
<evidence type="ECO:0000313" key="3">
    <source>
        <dbReference type="Proteomes" id="UP001472677"/>
    </source>
</evidence>
<reference evidence="2 3" key="1">
    <citation type="journal article" date="2024" name="G3 (Bethesda)">
        <title>Genome assembly of Hibiscus sabdariffa L. provides insights into metabolisms of medicinal natural products.</title>
        <authorList>
            <person name="Kim T."/>
        </authorList>
    </citation>
    <scope>NUCLEOTIDE SEQUENCE [LARGE SCALE GENOMIC DNA]</scope>
    <source>
        <strain evidence="2">TK-2024</strain>
        <tissue evidence="2">Old leaves</tissue>
    </source>
</reference>
<gene>
    <name evidence="2" type="ORF">V6N12_069129</name>
</gene>
<organism evidence="2 3">
    <name type="scientific">Hibiscus sabdariffa</name>
    <name type="common">roselle</name>
    <dbReference type="NCBI Taxonomy" id="183260"/>
    <lineage>
        <taxon>Eukaryota</taxon>
        <taxon>Viridiplantae</taxon>
        <taxon>Streptophyta</taxon>
        <taxon>Embryophyta</taxon>
        <taxon>Tracheophyta</taxon>
        <taxon>Spermatophyta</taxon>
        <taxon>Magnoliopsida</taxon>
        <taxon>eudicotyledons</taxon>
        <taxon>Gunneridae</taxon>
        <taxon>Pentapetalae</taxon>
        <taxon>rosids</taxon>
        <taxon>malvids</taxon>
        <taxon>Malvales</taxon>
        <taxon>Malvaceae</taxon>
        <taxon>Malvoideae</taxon>
        <taxon>Hibiscus</taxon>
    </lineage>
</organism>
<evidence type="ECO:0000256" key="1">
    <source>
        <dbReference type="SAM" id="MobiDB-lite"/>
    </source>
</evidence>
<keyword evidence="3" id="KW-1185">Reference proteome</keyword>
<dbReference type="EMBL" id="JBBPBM010000006">
    <property type="protein sequence ID" value="KAK8578785.1"/>
    <property type="molecule type" value="Genomic_DNA"/>
</dbReference>
<proteinExistence type="predicted"/>